<gene>
    <name evidence="2" type="ORF">J4727_02030</name>
    <name evidence="3" type="ORF">J4727_03105</name>
</gene>
<evidence type="ECO:0000313" key="3">
    <source>
        <dbReference type="EMBL" id="MBO1915853.1"/>
    </source>
</evidence>
<name>A0A939SR21_PRORE</name>
<evidence type="ECO:0000259" key="1">
    <source>
        <dbReference type="Pfam" id="PF00345"/>
    </source>
</evidence>
<dbReference type="GO" id="GO:0030288">
    <property type="term" value="C:outer membrane-bounded periplasmic space"/>
    <property type="evidence" value="ECO:0007669"/>
    <property type="project" value="InterPro"/>
</dbReference>
<dbReference type="InterPro" id="IPR013783">
    <property type="entry name" value="Ig-like_fold"/>
</dbReference>
<dbReference type="Gene3D" id="2.60.40.10">
    <property type="entry name" value="Immunoglobulins"/>
    <property type="match status" value="1"/>
</dbReference>
<dbReference type="EMBL" id="JAGETQ010000006">
    <property type="protein sequence ID" value="MBO1915800.1"/>
    <property type="molecule type" value="Genomic_DNA"/>
</dbReference>
<reference evidence="3" key="1">
    <citation type="submission" date="2021-03" db="EMBL/GenBank/DDBJ databases">
        <title>Molecular epidemiology and mechanisms of colistin and carbapenem resistance in Enterobacteriaceae from clinical isolates, the environment and porcine samples in Pretoria, South Africa.</title>
        <authorList>
            <person name="Bogoshi D."/>
            <person name="Mbelle N.M."/>
            <person name="Naidoo V."/>
            <person name="Osei Sekyere J."/>
        </authorList>
    </citation>
    <scope>NUCLEOTIDE SEQUENCE</scope>
    <source>
        <strain evidence="3">C052</strain>
    </source>
</reference>
<evidence type="ECO:0000313" key="2">
    <source>
        <dbReference type="EMBL" id="MBO1915800.1"/>
    </source>
</evidence>
<dbReference type="GO" id="GO:0071555">
    <property type="term" value="P:cell wall organization"/>
    <property type="evidence" value="ECO:0007669"/>
    <property type="project" value="InterPro"/>
</dbReference>
<comment type="caution">
    <text evidence="3">The sequence shown here is derived from an EMBL/GenBank/DDBJ whole genome shotgun (WGS) entry which is preliminary data.</text>
</comment>
<evidence type="ECO:0000313" key="4">
    <source>
        <dbReference type="Proteomes" id="UP000664477"/>
    </source>
</evidence>
<feature type="domain" description="Pili assembly chaperone N-terminal" evidence="1">
    <location>
        <begin position="9"/>
        <end position="46"/>
    </location>
</feature>
<dbReference type="AlphaFoldDB" id="A0A939SR21"/>
<sequence length="50" mass="5490">MSQAYAVLGLDRTRVIFNEADGGTSIVVENQDTASSFLAQTWIENQKVKS</sequence>
<dbReference type="InterPro" id="IPR016147">
    <property type="entry name" value="Pili_assmbl_chaperone_N"/>
</dbReference>
<dbReference type="SUPFAM" id="SSF49354">
    <property type="entry name" value="PapD-like"/>
    <property type="match status" value="1"/>
</dbReference>
<dbReference type="InterPro" id="IPR008962">
    <property type="entry name" value="PapD-like_sf"/>
</dbReference>
<accession>A0A939SR21</accession>
<dbReference type="EMBL" id="JAGETQ010000009">
    <property type="protein sequence ID" value="MBO1915853.1"/>
    <property type="molecule type" value="Genomic_DNA"/>
</dbReference>
<dbReference type="Proteomes" id="UP000664477">
    <property type="component" value="Unassembled WGS sequence"/>
</dbReference>
<proteinExistence type="predicted"/>
<dbReference type="Pfam" id="PF00345">
    <property type="entry name" value="PapD_N"/>
    <property type="match status" value="1"/>
</dbReference>
<organism evidence="3 4">
    <name type="scientific">Providencia rettgeri</name>
    <dbReference type="NCBI Taxonomy" id="587"/>
    <lineage>
        <taxon>Bacteria</taxon>
        <taxon>Pseudomonadati</taxon>
        <taxon>Pseudomonadota</taxon>
        <taxon>Gammaproteobacteria</taxon>
        <taxon>Enterobacterales</taxon>
        <taxon>Morganellaceae</taxon>
        <taxon>Providencia</taxon>
    </lineage>
</organism>
<protein>
    <submittedName>
        <fullName evidence="3">Fimbria/pilus periplasmic chaperone</fullName>
    </submittedName>
</protein>